<evidence type="ECO:0000313" key="1">
    <source>
        <dbReference type="EMBL" id="RPD52153.1"/>
    </source>
</evidence>
<dbReference type="EMBL" id="ML122410">
    <property type="protein sequence ID" value="RPD52153.1"/>
    <property type="molecule type" value="Genomic_DNA"/>
</dbReference>
<evidence type="ECO:0000313" key="2">
    <source>
        <dbReference type="Proteomes" id="UP000313359"/>
    </source>
</evidence>
<feature type="non-terminal residue" evidence="1">
    <location>
        <position position="131"/>
    </location>
</feature>
<dbReference type="Proteomes" id="UP000313359">
    <property type="component" value="Unassembled WGS sequence"/>
</dbReference>
<organism evidence="1 2">
    <name type="scientific">Lentinus tigrinus ALCF2SS1-6</name>
    <dbReference type="NCBI Taxonomy" id="1328759"/>
    <lineage>
        <taxon>Eukaryota</taxon>
        <taxon>Fungi</taxon>
        <taxon>Dikarya</taxon>
        <taxon>Basidiomycota</taxon>
        <taxon>Agaricomycotina</taxon>
        <taxon>Agaricomycetes</taxon>
        <taxon>Polyporales</taxon>
        <taxon>Polyporaceae</taxon>
        <taxon>Lentinus</taxon>
    </lineage>
</organism>
<name>A0A5C2RKT7_9APHY</name>
<dbReference type="AlphaFoldDB" id="A0A5C2RKT7"/>
<proteinExistence type="predicted"/>
<dbReference type="OrthoDB" id="3261690at2759"/>
<dbReference type="STRING" id="1328759.A0A5C2RKT7"/>
<gene>
    <name evidence="1" type="ORF">L227DRAFT_468359</name>
</gene>
<feature type="non-terminal residue" evidence="1">
    <location>
        <position position="1"/>
    </location>
</feature>
<sequence>LWPQFLIDLMGLCPVPNPGGHSAYTTLTAAECKAVTTAFFMQLELPFNAVVCSQETAEEWRCHFDRLFPTDEEGVHNLRAQGNFRYLHMWQRLTRDLSPELFEIAKAAIWGLFDLLWWIPATSPHVVWNTE</sequence>
<reference evidence="1" key="1">
    <citation type="journal article" date="2018" name="Genome Biol. Evol.">
        <title>Genomics and development of Lentinus tigrinus, a white-rot wood-decaying mushroom with dimorphic fruiting bodies.</title>
        <authorList>
            <person name="Wu B."/>
            <person name="Xu Z."/>
            <person name="Knudson A."/>
            <person name="Carlson A."/>
            <person name="Chen N."/>
            <person name="Kovaka S."/>
            <person name="LaButti K."/>
            <person name="Lipzen A."/>
            <person name="Pennachio C."/>
            <person name="Riley R."/>
            <person name="Schakwitz W."/>
            <person name="Umezawa K."/>
            <person name="Ohm R.A."/>
            <person name="Grigoriev I.V."/>
            <person name="Nagy L.G."/>
            <person name="Gibbons J."/>
            <person name="Hibbett D."/>
        </authorList>
    </citation>
    <scope>NUCLEOTIDE SEQUENCE [LARGE SCALE GENOMIC DNA]</scope>
    <source>
        <strain evidence="1">ALCF2SS1-6</strain>
    </source>
</reference>
<keyword evidence="2" id="KW-1185">Reference proteome</keyword>
<accession>A0A5C2RKT7</accession>
<protein>
    <submittedName>
        <fullName evidence="1">Uncharacterized protein</fullName>
    </submittedName>
</protein>